<accession>A0ABV6YL43</accession>
<dbReference type="PANTHER" id="PTHR11319:SF35">
    <property type="entry name" value="OUTER MEMBRANE PROTEIN PMPC-RELATED"/>
    <property type="match status" value="1"/>
</dbReference>
<dbReference type="InterPro" id="IPR039448">
    <property type="entry name" value="Beta_helix"/>
</dbReference>
<dbReference type="Gene3D" id="2.160.20.10">
    <property type="entry name" value="Single-stranded right-handed beta-helix, Pectin lyase-like"/>
    <property type="match status" value="2"/>
</dbReference>
<keyword evidence="4" id="KW-1185">Reference proteome</keyword>
<dbReference type="Gene3D" id="2.60.40.4070">
    <property type="match status" value="1"/>
</dbReference>
<evidence type="ECO:0000259" key="2">
    <source>
        <dbReference type="Pfam" id="PF13229"/>
    </source>
</evidence>
<dbReference type="Proteomes" id="UP001593833">
    <property type="component" value="Unassembled WGS sequence"/>
</dbReference>
<proteinExistence type="predicted"/>
<comment type="caution">
    <text evidence="3">The sequence shown here is derived from an EMBL/GenBank/DDBJ whole genome shotgun (WGS) entry which is preliminary data.</text>
</comment>
<keyword evidence="1" id="KW-0732">Signal</keyword>
<dbReference type="InterPro" id="IPR012334">
    <property type="entry name" value="Pectin_lyas_fold"/>
</dbReference>
<dbReference type="Pfam" id="PF13229">
    <property type="entry name" value="Beta_helix"/>
    <property type="match status" value="1"/>
</dbReference>
<sequence length="550" mass="56723">MHRYALIGLLTFFFPLASLATTYSVCPDGSGDFNTIQAAIDASTGGEVIELCDAIFSGDGNRDLDFGGREITVRSLSGNPEACIIDCGGTPGAPHRAFNFHLGEGHDAVLHGVTIRNGYALVSGGGIICDGSSPSITDCVFEANHCVQYGCGLYCAFSTASIDSCIFVGNGDGSAYAGGGMSCINASPSVSSCSFVSNSADTGGGLHCAANASPSVTFCTFMDNEAVPPNGFGGGLFCFSSGSPDLADCTFEGNTAVKGGGVSGYSDSDFSLTRCILSDNSAQEGGGIHLRQDCTSVLIHCTFSNNTATTDGGGMWCRESAAAMTGCTLSGNSAWSDGGGMYVFFANPTVENTIIAFSASGAAVHCVDPGSSPSLSCCDVYGNAGGDYVGCIATQAGVSGNISLDPFFCDAATEDYRLEEASPCAPFTDPNAECDLIGAWPVGCGDSAVQPPPPLAAHLYLEISPNPFSPATRITYEIPQELSDARVQLALIDPLGRLVRILVDERHAAGQQTVTWDGHDESGRPVGGGLYLVKLKVGDDCKTRRLLRLP</sequence>
<dbReference type="InterPro" id="IPR011050">
    <property type="entry name" value="Pectin_lyase_fold/virulence"/>
</dbReference>
<dbReference type="SUPFAM" id="SSF51126">
    <property type="entry name" value="Pectin lyase-like"/>
    <property type="match status" value="1"/>
</dbReference>
<evidence type="ECO:0000256" key="1">
    <source>
        <dbReference type="SAM" id="SignalP"/>
    </source>
</evidence>
<gene>
    <name evidence="3" type="ORF">ACFL6M_05580</name>
</gene>
<protein>
    <submittedName>
        <fullName evidence="3">Right-handed parallel beta-helix repeat-containing protein</fullName>
    </submittedName>
</protein>
<evidence type="ECO:0000313" key="4">
    <source>
        <dbReference type="Proteomes" id="UP001593833"/>
    </source>
</evidence>
<feature type="domain" description="Right handed beta helix" evidence="2">
    <location>
        <begin position="235"/>
        <end position="387"/>
    </location>
</feature>
<feature type="signal peptide" evidence="1">
    <location>
        <begin position="1"/>
        <end position="20"/>
    </location>
</feature>
<feature type="chain" id="PRO_5046201657" evidence="1">
    <location>
        <begin position="21"/>
        <end position="550"/>
    </location>
</feature>
<reference evidence="3 4" key="1">
    <citation type="submission" date="2024-09" db="EMBL/GenBank/DDBJ databases">
        <authorList>
            <person name="D'Angelo T."/>
        </authorList>
    </citation>
    <scope>NUCLEOTIDE SEQUENCE [LARGE SCALE GENOMIC DNA]</scope>
    <source>
        <strain evidence="3">SAG AM-320-E07</strain>
    </source>
</reference>
<evidence type="ECO:0000313" key="3">
    <source>
        <dbReference type="EMBL" id="MFC1573052.1"/>
    </source>
</evidence>
<dbReference type="EMBL" id="JBHPKH010000067">
    <property type="protein sequence ID" value="MFC1573052.1"/>
    <property type="molecule type" value="Genomic_DNA"/>
</dbReference>
<name>A0ABV6YL43_UNCEI</name>
<organism evidence="3 4">
    <name type="scientific">Eiseniibacteriota bacterium</name>
    <dbReference type="NCBI Taxonomy" id="2212470"/>
    <lineage>
        <taxon>Bacteria</taxon>
        <taxon>Candidatus Eiseniibacteriota</taxon>
    </lineage>
</organism>
<dbReference type="PANTHER" id="PTHR11319">
    <property type="entry name" value="G PROTEIN-COUPLED RECEPTOR-RELATED"/>
    <property type="match status" value="1"/>
</dbReference>